<comment type="caution">
    <text evidence="1">The sequence shown here is derived from an EMBL/GenBank/DDBJ whole genome shotgun (WGS) entry which is preliminary data.</text>
</comment>
<dbReference type="Proteomes" id="UP001159363">
    <property type="component" value="Chromosome 5"/>
</dbReference>
<protein>
    <submittedName>
        <fullName evidence="1">Uncharacterized protein</fullName>
    </submittedName>
</protein>
<evidence type="ECO:0000313" key="2">
    <source>
        <dbReference type="Proteomes" id="UP001159363"/>
    </source>
</evidence>
<proteinExistence type="predicted"/>
<sequence>MCGVALLRLQLEIQLAPLPDKLWENFRQSAPGSLLAGRHTSQRGHFRSTRGNGGVVVRTLFSHQGEPGSISGRVAPDFLIWDSCRTMSLIGGFSRGSPVSPTSSFRRCSTLDLLPYNRNPDPCTLADFSSLSGHDIFQHFLLPILATVIMRVDQYSSTTGPDHFLPLRRGMYSNSPVCLSYSALRRCLQSHTFLQLDTSLVACFYRSSSIAKTTSTYPLINPRARRPRPGNFDAPRVTLRETRAWGHGGRAISTLASHQGEPDSIPGRVTGFSQIGIVPDDAIGRRVFSGISRFPRPFITGGKLVCETVSAELNSRSGNIIFTGSSPGVGEHSSLTFITELSAAVRVAPEPENSSSTQCDALVLPERWRCNASRIGVSGGVRNSIAYGAGQFMFYHSVTLRRSMDNSAQFEGACASNMRPQAPHPLY</sequence>
<name>A0ABQ9HAS6_9NEOP</name>
<evidence type="ECO:0000313" key="1">
    <source>
        <dbReference type="EMBL" id="KAJ8881374.1"/>
    </source>
</evidence>
<organism evidence="1 2">
    <name type="scientific">Dryococelus australis</name>
    <dbReference type="NCBI Taxonomy" id="614101"/>
    <lineage>
        <taxon>Eukaryota</taxon>
        <taxon>Metazoa</taxon>
        <taxon>Ecdysozoa</taxon>
        <taxon>Arthropoda</taxon>
        <taxon>Hexapoda</taxon>
        <taxon>Insecta</taxon>
        <taxon>Pterygota</taxon>
        <taxon>Neoptera</taxon>
        <taxon>Polyneoptera</taxon>
        <taxon>Phasmatodea</taxon>
        <taxon>Verophasmatodea</taxon>
        <taxon>Anareolatae</taxon>
        <taxon>Phasmatidae</taxon>
        <taxon>Eurycanthinae</taxon>
        <taxon>Dryococelus</taxon>
    </lineage>
</organism>
<dbReference type="EMBL" id="JARBHB010000006">
    <property type="protein sequence ID" value="KAJ8881374.1"/>
    <property type="molecule type" value="Genomic_DNA"/>
</dbReference>
<reference evidence="1 2" key="1">
    <citation type="submission" date="2023-02" db="EMBL/GenBank/DDBJ databases">
        <title>LHISI_Scaffold_Assembly.</title>
        <authorList>
            <person name="Stuart O.P."/>
            <person name="Cleave R."/>
            <person name="Magrath M.J.L."/>
            <person name="Mikheyev A.S."/>
        </authorList>
    </citation>
    <scope>NUCLEOTIDE SEQUENCE [LARGE SCALE GENOMIC DNA]</scope>
    <source>
        <strain evidence="1">Daus_M_001</strain>
        <tissue evidence="1">Leg muscle</tissue>
    </source>
</reference>
<gene>
    <name evidence="1" type="ORF">PR048_017855</name>
</gene>
<keyword evidence="2" id="KW-1185">Reference proteome</keyword>
<accession>A0ABQ9HAS6</accession>